<name>A0AAV4RHG2_CAEEX</name>
<dbReference type="Proteomes" id="UP001054945">
    <property type="component" value="Unassembled WGS sequence"/>
</dbReference>
<sequence length="523" mass="59603">MSLLVQLKLKFFRDCIHLSGRIALLYQKLHGGSFECMQYYATVDAGVPSPTVDNVMWLSVDNIEERESMVISDLPDLVGSGHSVGGVVSSTVGAVSNPESAPTQLQRIVSRCGCQFFYASYGENMDPSSLEDVPPLPEDNDLWEQEVAVDCFTLTHHDLDICTNSLQYAMILDLVNNLLLYVEPRKREATNKLQYMRFQLQLCSVDDQRGPILQLQENIRSLVANLRRLEKRSLTQIIDSRSRQRASSQDKGVSTSRRSEVCFKHAQWRLTDADGQLGISDLVLSNFLYSKITKTDDSVEHLLEVGYIKMTNLLPNQAYKIVLQPTELQTKIPLDRQCLLRIFCRERAPVGGISIKEHLEVNVVPITIGLTEAFYKAMLKFFFPGRDTDKVDEEDEDPERAEKNHTFFSIKIPEVPIRVSYKGKKDKNIEDVHELSLLLSTIEYHNRTWTWLDLLMALKNDAKKILLSQAIKQKLLKSKNIPEKDNQPQEEEKAAILLGTQHLAGQDQTLKKGFLSRMRKDHH</sequence>
<dbReference type="PANTHER" id="PTHR15678:SF6">
    <property type="entry name" value="BRIDGE-LIKE LIPID TRANSFER PROTEIN FAMILY MEMBER 2"/>
    <property type="match status" value="1"/>
</dbReference>
<organism evidence="1 2">
    <name type="scientific">Caerostris extrusa</name>
    <name type="common">Bark spider</name>
    <name type="synonym">Caerostris bankana</name>
    <dbReference type="NCBI Taxonomy" id="172846"/>
    <lineage>
        <taxon>Eukaryota</taxon>
        <taxon>Metazoa</taxon>
        <taxon>Ecdysozoa</taxon>
        <taxon>Arthropoda</taxon>
        <taxon>Chelicerata</taxon>
        <taxon>Arachnida</taxon>
        <taxon>Araneae</taxon>
        <taxon>Araneomorphae</taxon>
        <taxon>Entelegynae</taxon>
        <taxon>Araneoidea</taxon>
        <taxon>Araneidae</taxon>
        <taxon>Caerostris</taxon>
    </lineage>
</organism>
<gene>
    <name evidence="1" type="primary">Kiaa0100</name>
    <name evidence="1" type="ORF">CEXT_118541</name>
</gene>
<dbReference type="PANTHER" id="PTHR15678">
    <property type="entry name" value="ANTIGEN MLAA-22-RELATED"/>
    <property type="match status" value="1"/>
</dbReference>
<dbReference type="AlphaFoldDB" id="A0AAV4RHG2"/>
<proteinExistence type="predicted"/>
<dbReference type="EMBL" id="BPLR01007755">
    <property type="protein sequence ID" value="GIY19428.1"/>
    <property type="molecule type" value="Genomic_DNA"/>
</dbReference>
<reference evidence="1 2" key="1">
    <citation type="submission" date="2021-06" db="EMBL/GenBank/DDBJ databases">
        <title>Caerostris extrusa draft genome.</title>
        <authorList>
            <person name="Kono N."/>
            <person name="Arakawa K."/>
        </authorList>
    </citation>
    <scope>NUCLEOTIDE SEQUENCE [LARGE SCALE GENOMIC DNA]</scope>
</reference>
<protein>
    <submittedName>
        <fullName evidence="1">Protein KIAA0100</fullName>
    </submittedName>
</protein>
<accession>A0AAV4RHG2</accession>
<comment type="caution">
    <text evidence="1">The sequence shown here is derived from an EMBL/GenBank/DDBJ whole genome shotgun (WGS) entry which is preliminary data.</text>
</comment>
<dbReference type="Pfam" id="PF10344">
    <property type="entry name" value="Hobbit"/>
    <property type="match status" value="2"/>
</dbReference>
<evidence type="ECO:0000313" key="1">
    <source>
        <dbReference type="EMBL" id="GIY19428.1"/>
    </source>
</evidence>
<dbReference type="InterPro" id="IPR045167">
    <property type="entry name" value="Hobbit"/>
</dbReference>
<evidence type="ECO:0000313" key="2">
    <source>
        <dbReference type="Proteomes" id="UP001054945"/>
    </source>
</evidence>
<keyword evidence="2" id="KW-1185">Reference proteome</keyword>